<dbReference type="Proteomes" id="UP001212841">
    <property type="component" value="Unassembled WGS sequence"/>
</dbReference>
<dbReference type="Gene3D" id="3.20.20.80">
    <property type="entry name" value="Glycosidases"/>
    <property type="match status" value="1"/>
</dbReference>
<protein>
    <recommendedName>
        <fullName evidence="1">Cytosolic endo-beta-N-acetylglucosaminidase TIM barrel domain-containing protein</fullName>
    </recommendedName>
</protein>
<dbReference type="Pfam" id="PF03644">
    <property type="entry name" value="Glyco_hydro_85"/>
    <property type="match status" value="1"/>
</dbReference>
<feature type="domain" description="Cytosolic endo-beta-N-acetylglucosaminidase TIM barrel" evidence="1">
    <location>
        <begin position="19"/>
        <end position="322"/>
    </location>
</feature>
<evidence type="ECO:0000313" key="2">
    <source>
        <dbReference type="EMBL" id="KAJ3046940.1"/>
    </source>
</evidence>
<dbReference type="CDD" id="cd06547">
    <property type="entry name" value="GH85_ENGase"/>
    <property type="match status" value="1"/>
</dbReference>
<name>A0AAD5S850_9FUNG</name>
<organism evidence="2 3">
    <name type="scientific">Rhizophlyctis rosea</name>
    <dbReference type="NCBI Taxonomy" id="64517"/>
    <lineage>
        <taxon>Eukaryota</taxon>
        <taxon>Fungi</taxon>
        <taxon>Fungi incertae sedis</taxon>
        <taxon>Chytridiomycota</taxon>
        <taxon>Chytridiomycota incertae sedis</taxon>
        <taxon>Chytridiomycetes</taxon>
        <taxon>Rhizophlyctidales</taxon>
        <taxon>Rhizophlyctidaceae</taxon>
        <taxon>Rhizophlyctis</taxon>
    </lineage>
</organism>
<evidence type="ECO:0000259" key="1">
    <source>
        <dbReference type="Pfam" id="PF03644"/>
    </source>
</evidence>
<dbReference type="Gene3D" id="2.60.120.260">
    <property type="entry name" value="Galactose-binding domain-like"/>
    <property type="match status" value="1"/>
</dbReference>
<dbReference type="PANTHER" id="PTHR13246:SF1">
    <property type="entry name" value="CYTOSOLIC ENDO-BETA-N-ACETYLGLUCOSAMINIDASE"/>
    <property type="match status" value="1"/>
</dbReference>
<dbReference type="InterPro" id="IPR032979">
    <property type="entry name" value="ENGase"/>
</dbReference>
<dbReference type="InterPro" id="IPR005201">
    <property type="entry name" value="TIM_ENGase"/>
</dbReference>
<dbReference type="AlphaFoldDB" id="A0AAD5S850"/>
<dbReference type="PANTHER" id="PTHR13246">
    <property type="entry name" value="ENDO BETA N-ACETYLGLUCOSAMINIDASE"/>
    <property type="match status" value="1"/>
</dbReference>
<comment type="caution">
    <text evidence="2">The sequence shown here is derived from an EMBL/GenBank/DDBJ whole genome shotgun (WGS) entry which is preliminary data.</text>
</comment>
<dbReference type="GO" id="GO:0033925">
    <property type="term" value="F:mannosyl-glycoprotein endo-beta-N-acetylglucosaminidase activity"/>
    <property type="evidence" value="ECO:0007669"/>
    <property type="project" value="UniProtKB-EC"/>
</dbReference>
<sequence length="672" mass="74101">MAGGYAEDSLPLGSFSTSLIYSAQYWQFVDIFIYFSHARVAIPPPVWTNAAHRNGVKVLGTFITEGTEGAVENLRLIYGPNFNPDDDAVYPRFSKFYADKLVEMAKYYKFDGWFLNIEADVRGERDAFAMVDFLKYLTDKLHAECPESLVLWYDSLTTLGKVRWQDHLSLLNKPFFDVTDGCFVNYTWKADYPSKSALLAESRPHQVYTGIDVWGRNTFGGGGHNCHKALRVIKEAKTSCAIFGPAWNYEHLGKELVGKSERRFWVDMEERGVRVPRGPKGEIPRTAEDPEDIGVIRDYLTERASPGTDLFYSDFDQGYGESYCVGGELVYAGPWSNLSRQSIPPTYRTTSDYIPITINIPARSFEHDSKPRLAVSTDVANAEAWNGGSVFVASLKRKFSGAETDVTGGEGKVEAVIVRMFKLGVEIRGDGKGAHVLGVRVRFVDSEVGGGDLGVFLKITDGEGKEREVLVFGGSVAVPNEREDGAEVMGGSEWVLLEVDLGAVLEDLGVKGGAVVRETGVVLFAGGLEIAYDGGLLVVERKGGGKVEVGGLARRSSMGKEEYRLLHKIHIGELRIVPNKAEATTSVTLWPITISNVIFMPGRRVPPTPSGAFLTVQWQANGTEEVERYEVFVDEKWVGGVVGRRCRTWVDLESGGGRFRVLVVAFGRDGAE</sequence>
<reference evidence="2" key="1">
    <citation type="submission" date="2020-05" db="EMBL/GenBank/DDBJ databases">
        <title>Phylogenomic resolution of chytrid fungi.</title>
        <authorList>
            <person name="Stajich J.E."/>
            <person name="Amses K."/>
            <person name="Simmons R."/>
            <person name="Seto K."/>
            <person name="Myers J."/>
            <person name="Bonds A."/>
            <person name="Quandt C.A."/>
            <person name="Barry K."/>
            <person name="Liu P."/>
            <person name="Grigoriev I."/>
            <person name="Longcore J.E."/>
            <person name="James T.Y."/>
        </authorList>
    </citation>
    <scope>NUCLEOTIDE SEQUENCE</scope>
    <source>
        <strain evidence="2">JEL0318</strain>
    </source>
</reference>
<accession>A0AAD5S850</accession>
<gene>
    <name evidence="2" type="ORF">HK097_000384</name>
</gene>
<evidence type="ECO:0000313" key="3">
    <source>
        <dbReference type="Proteomes" id="UP001212841"/>
    </source>
</evidence>
<keyword evidence="3" id="KW-1185">Reference proteome</keyword>
<dbReference type="GO" id="GO:0005829">
    <property type="term" value="C:cytosol"/>
    <property type="evidence" value="ECO:0007669"/>
    <property type="project" value="UniProtKB-SubCell"/>
</dbReference>
<proteinExistence type="predicted"/>
<feature type="non-terminal residue" evidence="2">
    <location>
        <position position="1"/>
    </location>
</feature>
<dbReference type="EMBL" id="JADGJD010001061">
    <property type="protein sequence ID" value="KAJ3046940.1"/>
    <property type="molecule type" value="Genomic_DNA"/>
</dbReference>